<evidence type="ECO:0000259" key="16">
    <source>
        <dbReference type="SMART" id="SM00382"/>
    </source>
</evidence>
<keyword evidence="5" id="KW-1003">Cell membrane</keyword>
<dbReference type="KEGG" id="dwd:DSCW_11210"/>
<dbReference type="InterPro" id="IPR047040">
    <property type="entry name" value="FlhF__GTPase_dom"/>
</dbReference>
<keyword evidence="6" id="KW-0547">Nucleotide-binding</keyword>
<dbReference type="InterPro" id="IPR004026">
    <property type="entry name" value="Ada_DNA_repair_Zn-bd"/>
</dbReference>
<comment type="function">
    <text evidence="13">Necessary for flagellar biosynthesis. May be involved in translocation of the flagellum.</text>
</comment>
<dbReference type="AlphaFoldDB" id="A0A5K7Z5H1"/>
<evidence type="ECO:0000256" key="8">
    <source>
        <dbReference type="ARBA" id="ARBA00022927"/>
    </source>
</evidence>
<dbReference type="GO" id="GO:0015031">
    <property type="term" value="P:protein transport"/>
    <property type="evidence" value="ECO:0007669"/>
    <property type="project" value="UniProtKB-KW"/>
</dbReference>
<keyword evidence="8" id="KW-0653">Protein transport</keyword>
<dbReference type="InterPro" id="IPR027417">
    <property type="entry name" value="P-loop_NTPase"/>
</dbReference>
<evidence type="ECO:0000256" key="10">
    <source>
        <dbReference type="ARBA" id="ARBA00023136"/>
    </source>
</evidence>
<dbReference type="Gene3D" id="3.40.10.10">
    <property type="entry name" value="DNA Methylphosphotriester Repair Domain"/>
    <property type="match status" value="1"/>
</dbReference>
<dbReference type="EMBL" id="AP021875">
    <property type="protein sequence ID" value="BBO73704.1"/>
    <property type="molecule type" value="Genomic_DNA"/>
</dbReference>
<dbReference type="InterPro" id="IPR035451">
    <property type="entry name" value="Ada-like_dom_sf"/>
</dbReference>
<dbReference type="GO" id="GO:0003924">
    <property type="term" value="F:GTPase activity"/>
    <property type="evidence" value="ECO:0007669"/>
    <property type="project" value="InterPro"/>
</dbReference>
<dbReference type="SMART" id="SM00962">
    <property type="entry name" value="SRP54"/>
    <property type="match status" value="1"/>
</dbReference>
<dbReference type="GO" id="GO:0044781">
    <property type="term" value="P:bacterial-type flagellum organization"/>
    <property type="evidence" value="ECO:0007669"/>
    <property type="project" value="UniProtKB-KW"/>
</dbReference>
<dbReference type="GO" id="GO:0006355">
    <property type="term" value="P:regulation of DNA-templated transcription"/>
    <property type="evidence" value="ECO:0007669"/>
    <property type="project" value="InterPro"/>
</dbReference>
<dbReference type="Pfam" id="PF02805">
    <property type="entry name" value="Ada_Zn_binding"/>
    <property type="match status" value="1"/>
</dbReference>
<dbReference type="SUPFAM" id="SSF52540">
    <property type="entry name" value="P-loop containing nucleoside triphosphate hydrolases"/>
    <property type="match status" value="1"/>
</dbReference>
<organism evidence="18 19">
    <name type="scientific">Desulfosarcina widdelii</name>
    <dbReference type="NCBI Taxonomy" id="947919"/>
    <lineage>
        <taxon>Bacteria</taxon>
        <taxon>Pseudomonadati</taxon>
        <taxon>Thermodesulfobacteriota</taxon>
        <taxon>Desulfobacteria</taxon>
        <taxon>Desulfobacterales</taxon>
        <taxon>Desulfosarcinaceae</taxon>
        <taxon>Desulfosarcina</taxon>
    </lineage>
</organism>
<evidence type="ECO:0000313" key="19">
    <source>
        <dbReference type="Proteomes" id="UP000427769"/>
    </source>
</evidence>
<keyword evidence="11" id="KW-0010">Activator</keyword>
<dbReference type="GO" id="GO:0003677">
    <property type="term" value="F:DNA binding"/>
    <property type="evidence" value="ECO:0007669"/>
    <property type="project" value="InterPro"/>
</dbReference>
<keyword evidence="19" id="KW-1185">Reference proteome</keyword>
<evidence type="ECO:0000259" key="17">
    <source>
        <dbReference type="SMART" id="SM00962"/>
    </source>
</evidence>
<dbReference type="PANTHER" id="PTHR43134:SF3">
    <property type="entry name" value="FLAGELLAR BIOSYNTHESIS PROTEIN FLHF"/>
    <property type="match status" value="1"/>
</dbReference>
<protein>
    <recommendedName>
        <fullName evidence="3">Flagellar biosynthesis protein FlhF</fullName>
    </recommendedName>
    <alternativeName>
        <fullName evidence="14">Flagella-associated GTP-binding protein</fullName>
    </alternativeName>
</protein>
<keyword evidence="9" id="KW-0342">GTP-binding</keyword>
<reference evidence="18 19" key="1">
    <citation type="submission" date="2019-11" db="EMBL/GenBank/DDBJ databases">
        <title>Comparative genomics of hydrocarbon-degrading Desulfosarcina strains.</title>
        <authorList>
            <person name="Watanabe M."/>
            <person name="Kojima H."/>
            <person name="Fukui M."/>
        </authorList>
    </citation>
    <scope>NUCLEOTIDE SEQUENCE [LARGE SCALE GENOMIC DNA]</scope>
    <source>
        <strain evidence="18 19">PP31</strain>
    </source>
</reference>
<evidence type="ECO:0000256" key="12">
    <source>
        <dbReference type="ARBA" id="ARBA00023225"/>
    </source>
</evidence>
<proteinExistence type="inferred from homology"/>
<evidence type="ECO:0000256" key="4">
    <source>
        <dbReference type="ARBA" id="ARBA00022448"/>
    </source>
</evidence>
<dbReference type="GO" id="GO:0005047">
    <property type="term" value="F:signal recognition particle binding"/>
    <property type="evidence" value="ECO:0007669"/>
    <property type="project" value="TreeGrafter"/>
</dbReference>
<keyword evidence="4" id="KW-0813">Transport</keyword>
<evidence type="ECO:0000256" key="3">
    <source>
        <dbReference type="ARBA" id="ARBA00014919"/>
    </source>
</evidence>
<feature type="domain" description="AAA+ ATPase" evidence="16">
    <location>
        <begin position="179"/>
        <end position="318"/>
    </location>
</feature>
<keyword evidence="10" id="KW-0472">Membrane</keyword>
<accession>A0A5K7Z5H1</accession>
<evidence type="ECO:0000256" key="6">
    <source>
        <dbReference type="ARBA" id="ARBA00022741"/>
    </source>
</evidence>
<evidence type="ECO:0000256" key="14">
    <source>
        <dbReference type="ARBA" id="ARBA00030866"/>
    </source>
</evidence>
<evidence type="ECO:0000256" key="2">
    <source>
        <dbReference type="ARBA" id="ARBA00008531"/>
    </source>
</evidence>
<dbReference type="InterPro" id="IPR000897">
    <property type="entry name" value="SRP54_GTPase_dom"/>
</dbReference>
<dbReference type="GO" id="GO:0005886">
    <property type="term" value="C:plasma membrane"/>
    <property type="evidence" value="ECO:0007669"/>
    <property type="project" value="UniProtKB-SubCell"/>
</dbReference>
<dbReference type="OrthoDB" id="9778554at2"/>
<dbReference type="GO" id="GO:0008270">
    <property type="term" value="F:zinc ion binding"/>
    <property type="evidence" value="ECO:0007669"/>
    <property type="project" value="InterPro"/>
</dbReference>
<name>A0A5K7Z5H1_9BACT</name>
<evidence type="ECO:0000313" key="18">
    <source>
        <dbReference type="EMBL" id="BBO73704.1"/>
    </source>
</evidence>
<dbReference type="SUPFAM" id="SSF57884">
    <property type="entry name" value="Ada DNA repair protein, N-terminal domain (N-Ada 10)"/>
    <property type="match status" value="1"/>
</dbReference>
<dbReference type="GO" id="GO:0005525">
    <property type="term" value="F:GTP binding"/>
    <property type="evidence" value="ECO:0007669"/>
    <property type="project" value="UniProtKB-KW"/>
</dbReference>
<evidence type="ECO:0000256" key="13">
    <source>
        <dbReference type="ARBA" id="ARBA00025337"/>
    </source>
</evidence>
<feature type="domain" description="SRP54-type proteins GTP-binding" evidence="17">
    <location>
        <begin position="180"/>
        <end position="370"/>
    </location>
</feature>
<keyword evidence="12" id="KW-1006">Bacterial flagellum protein export</keyword>
<gene>
    <name evidence="18" type="ORF">DSCW_11210</name>
</gene>
<dbReference type="PANTHER" id="PTHR43134">
    <property type="entry name" value="SIGNAL RECOGNITION PARTICLE RECEPTOR SUBUNIT ALPHA"/>
    <property type="match status" value="1"/>
</dbReference>
<dbReference type="CDD" id="cd17873">
    <property type="entry name" value="FlhF"/>
    <property type="match status" value="1"/>
</dbReference>
<feature type="compositionally biased region" description="Basic and acidic residues" evidence="15">
    <location>
        <begin position="98"/>
        <end position="120"/>
    </location>
</feature>
<dbReference type="Pfam" id="PF00448">
    <property type="entry name" value="SRP54"/>
    <property type="match status" value="1"/>
</dbReference>
<comment type="similarity">
    <text evidence="2">Belongs to the GTP-binding SRP family.</text>
</comment>
<comment type="subcellular location">
    <subcellularLocation>
        <location evidence="1">Cell membrane</location>
        <topology evidence="1">Peripheral membrane protein</topology>
        <orientation evidence="1">Cytoplasmic side</orientation>
    </subcellularLocation>
</comment>
<feature type="region of interest" description="Disordered" evidence="15">
    <location>
        <begin position="84"/>
        <end position="120"/>
    </location>
</feature>
<dbReference type="GO" id="GO:0006281">
    <property type="term" value="P:DNA repair"/>
    <property type="evidence" value="ECO:0007669"/>
    <property type="project" value="InterPro"/>
</dbReference>
<dbReference type="SMART" id="SM00382">
    <property type="entry name" value="AAA"/>
    <property type="match status" value="1"/>
</dbReference>
<dbReference type="Proteomes" id="UP000427769">
    <property type="component" value="Chromosome"/>
</dbReference>
<keyword evidence="7" id="KW-1005">Bacterial flagellum biogenesis</keyword>
<sequence length="472" mass="51609">MQIKRFEAADMTEALRLVKRAFGDDAVILSAKEAKPRGFFGAWKKNQVEITAATDYPLDQAEDENEFTGLLSRQLDEINAADRVSLSTTPPPSGPFTDGHRPIVSRKEPTKGAVGPEREKSVSFRPDAAFAGQFPVKGENQNQDEHIRSGGLGKGNDVFLHETDGAPLLADPFNDRRNKKQVIALVGPPGAGKSSTLAKLAWHCRVVERQTVGLISLDRYRMAANSLLERFARIVNLKMFVIQDVDGLQSALNELEDADVILIDTPGVGRSDQSMMETVRLLLKAAAPDETHLVLNATVRESVLAAAAENFTSVDPNRLLFTHLDECDSRSVSSQLLKKIRLPSAFLADGVDLYENLKISTPERLESLTSSKAHDGGRVTVFPGKKNRLRAQTKSDSNGSASARFLANRNSELFHDPACKSVKRINAENIIAFDSIEQAISDGFKPCRACCNVDMVRKIASGSVAFQHAKAM</sequence>
<evidence type="ECO:0000256" key="11">
    <source>
        <dbReference type="ARBA" id="ARBA00023159"/>
    </source>
</evidence>
<dbReference type="GO" id="GO:0008168">
    <property type="term" value="F:methyltransferase activity"/>
    <property type="evidence" value="ECO:0007669"/>
    <property type="project" value="InterPro"/>
</dbReference>
<evidence type="ECO:0000256" key="9">
    <source>
        <dbReference type="ARBA" id="ARBA00023134"/>
    </source>
</evidence>
<evidence type="ECO:0000256" key="7">
    <source>
        <dbReference type="ARBA" id="ARBA00022795"/>
    </source>
</evidence>
<evidence type="ECO:0000256" key="1">
    <source>
        <dbReference type="ARBA" id="ARBA00004413"/>
    </source>
</evidence>
<dbReference type="InterPro" id="IPR003593">
    <property type="entry name" value="AAA+_ATPase"/>
</dbReference>
<dbReference type="Gene3D" id="3.40.50.300">
    <property type="entry name" value="P-loop containing nucleotide triphosphate hydrolases"/>
    <property type="match status" value="1"/>
</dbReference>
<dbReference type="GO" id="GO:0006614">
    <property type="term" value="P:SRP-dependent cotranslational protein targeting to membrane"/>
    <property type="evidence" value="ECO:0007669"/>
    <property type="project" value="InterPro"/>
</dbReference>
<evidence type="ECO:0000256" key="5">
    <source>
        <dbReference type="ARBA" id="ARBA00022475"/>
    </source>
</evidence>
<dbReference type="RefSeq" id="WP_155302787.1">
    <property type="nucleotide sequence ID" value="NZ_AP021875.1"/>
</dbReference>
<evidence type="ECO:0000256" key="15">
    <source>
        <dbReference type="SAM" id="MobiDB-lite"/>
    </source>
</evidence>